<reference evidence="3" key="1">
    <citation type="journal article" date="2019" name="Int. J. Syst. Evol. Microbiol.">
        <title>The Global Catalogue of Microorganisms (GCM) 10K type strain sequencing project: providing services to taxonomists for standard genome sequencing and annotation.</title>
        <authorList>
            <consortium name="The Broad Institute Genomics Platform"/>
            <consortium name="The Broad Institute Genome Sequencing Center for Infectious Disease"/>
            <person name="Wu L."/>
            <person name="Ma J."/>
        </authorList>
    </citation>
    <scope>NUCLEOTIDE SEQUENCE [LARGE SCALE GENOMIC DNA]</scope>
    <source>
        <strain evidence="3">JCM 11882</strain>
    </source>
</reference>
<dbReference type="Proteomes" id="UP001595836">
    <property type="component" value="Unassembled WGS sequence"/>
</dbReference>
<comment type="caution">
    <text evidence="2">The sequence shown here is derived from an EMBL/GenBank/DDBJ whole genome shotgun (WGS) entry which is preliminary data.</text>
</comment>
<name>A0ABV9PR04_9ACTN</name>
<proteinExistence type="predicted"/>
<keyword evidence="3" id="KW-1185">Reference proteome</keyword>
<feature type="signal peptide" evidence="1">
    <location>
        <begin position="1"/>
        <end position="15"/>
    </location>
</feature>
<keyword evidence="1" id="KW-0732">Signal</keyword>
<feature type="chain" id="PRO_5046202783" evidence="1">
    <location>
        <begin position="16"/>
        <end position="508"/>
    </location>
</feature>
<protein>
    <submittedName>
        <fullName evidence="2">Uncharacterized protein</fullName>
    </submittedName>
</protein>
<dbReference type="EMBL" id="JBHSHP010000021">
    <property type="protein sequence ID" value="MFC4754864.1"/>
    <property type="molecule type" value="Genomic_DNA"/>
</dbReference>
<sequence length="508" mass="52725">MAVAAVVAIAPTAVAQTETVTETTSVQYSCRGNNSGNAPGSPRDVTVTYPESVAPGEIFTVTLEPGVMRNNSRNHARFTYDIALPDNAELVGSSLASGAQNMSGTPALTRINPQTKVNQADGNALRIWGGQSARWGTNTGTGTSGGLTVNSGTDFRFPAVAMTFRAPAIPATEIHVGLAGTGPNSSAAGAQIMYSGNTGGLFGSNFQNECAASANAAQLSTTTVSDAEYAVLPSTTRVVGGDQLADTAEPVILRAQVSSPYAAAGNLSQGTVTFRDTDNDVVLGVANPDADGFAEITHEFDRIPDSDPDVPLNVVAEYSGFEGDSVEATISPSSDSIVLTLTPKVVVQWVTDFTVRATIGQLTEEALPVTVTATFTRPELEYPADTLVQLYRNGEALGEPVPMPDSGTTLTWEDVAPRGERNATYRYTVELDTIRVEYDQWTGATAQPAAVIVRGLNDTNPDGPATGSLDTGSLTGRLEGSLTDSVGYDVAPLSGVMPDLSATLSSGS</sequence>
<evidence type="ECO:0000256" key="1">
    <source>
        <dbReference type="SAM" id="SignalP"/>
    </source>
</evidence>
<organism evidence="2 3">
    <name type="scientific">Dietzia aurantiaca</name>
    <dbReference type="NCBI Taxonomy" id="983873"/>
    <lineage>
        <taxon>Bacteria</taxon>
        <taxon>Bacillati</taxon>
        <taxon>Actinomycetota</taxon>
        <taxon>Actinomycetes</taxon>
        <taxon>Mycobacteriales</taxon>
        <taxon>Dietziaceae</taxon>
        <taxon>Dietzia</taxon>
    </lineage>
</organism>
<evidence type="ECO:0000313" key="3">
    <source>
        <dbReference type="Proteomes" id="UP001595836"/>
    </source>
</evidence>
<gene>
    <name evidence="2" type="ORF">ACFO7U_08725</name>
</gene>
<evidence type="ECO:0000313" key="2">
    <source>
        <dbReference type="EMBL" id="MFC4754864.1"/>
    </source>
</evidence>
<accession>A0ABV9PR04</accession>
<dbReference type="RefSeq" id="WP_344993601.1">
    <property type="nucleotide sequence ID" value="NZ_BAABCD010000022.1"/>
</dbReference>